<dbReference type="Gene3D" id="3.40.190.10">
    <property type="entry name" value="Periplasmic binding protein-like II"/>
    <property type="match status" value="1"/>
</dbReference>
<dbReference type="AlphaFoldDB" id="A0A2U2N4T1"/>
<feature type="binding site" evidence="3">
    <location>
        <position position="228"/>
    </location>
    <ligand>
        <name>substrate</name>
    </ligand>
</feature>
<keyword evidence="6" id="KW-1185">Reference proteome</keyword>
<name>A0A2U2N4T1_9GAMM</name>
<dbReference type="InterPro" id="IPR026289">
    <property type="entry name" value="SBP_TakP-like"/>
</dbReference>
<evidence type="ECO:0000256" key="1">
    <source>
        <dbReference type="ARBA" id="ARBA00022729"/>
    </source>
</evidence>
<evidence type="ECO:0000256" key="3">
    <source>
        <dbReference type="PIRSR" id="PIRSR039026-2"/>
    </source>
</evidence>
<dbReference type="EMBL" id="QFFI01000007">
    <property type="protein sequence ID" value="PWG64093.1"/>
    <property type="molecule type" value="Genomic_DNA"/>
</dbReference>
<feature type="binding site" evidence="3">
    <location>
        <position position="203"/>
    </location>
    <ligand>
        <name>Na(+)</name>
        <dbReference type="ChEBI" id="CHEBI:29101"/>
    </ligand>
</feature>
<evidence type="ECO:0000313" key="6">
    <source>
        <dbReference type="Proteomes" id="UP000245474"/>
    </source>
</evidence>
<protein>
    <submittedName>
        <fullName evidence="4">C4-dicarboxylate ABC transporter</fullName>
    </submittedName>
</protein>
<feature type="binding site" evidence="2">
    <location>
        <position position="144"/>
    </location>
    <ligand>
        <name>substrate</name>
    </ligand>
</feature>
<dbReference type="GO" id="GO:0031317">
    <property type="term" value="C:tripartite ATP-independent periplasmic transporter complex"/>
    <property type="evidence" value="ECO:0007669"/>
    <property type="project" value="InterPro"/>
</dbReference>
<dbReference type="Gene3D" id="3.40.190.170">
    <property type="entry name" value="Bacterial extracellular solute-binding protein, family 7"/>
    <property type="match status" value="1"/>
</dbReference>
<evidence type="ECO:0000313" key="5">
    <source>
        <dbReference type="EMBL" id="PWG65254.1"/>
    </source>
</evidence>
<reference evidence="4 6" key="1">
    <citation type="submission" date="2018-05" db="EMBL/GenBank/DDBJ databases">
        <title>Spiribacter halobius sp. nov., a moderately halophilic bacterium isolated from marine solar saltern.</title>
        <authorList>
            <person name="Zheng W.-S."/>
            <person name="Lu D.-C."/>
            <person name="Du Z.-J."/>
        </authorList>
    </citation>
    <scope>NUCLEOTIDE SEQUENCE [LARGE SCALE GENOMIC DNA]</scope>
    <source>
        <strain evidence="4 6">E85</strain>
    </source>
</reference>
<accession>A0A2U2N4T1</accession>
<dbReference type="InterPro" id="IPR038404">
    <property type="entry name" value="TRAP_DctP_sf"/>
</dbReference>
<dbReference type="GO" id="GO:0055085">
    <property type="term" value="P:transmembrane transport"/>
    <property type="evidence" value="ECO:0007669"/>
    <property type="project" value="InterPro"/>
</dbReference>
<comment type="caution">
    <text evidence="4">The sequence shown here is derived from an EMBL/GenBank/DDBJ whole genome shotgun (WGS) entry which is preliminary data.</text>
</comment>
<dbReference type="Proteomes" id="UP000245474">
    <property type="component" value="Unassembled WGS sequence"/>
</dbReference>
<feature type="binding site" evidence="2">
    <location>
        <position position="165"/>
    </location>
    <ligand>
        <name>substrate</name>
    </ligand>
</feature>
<dbReference type="PANTHER" id="PTHR33376:SF5">
    <property type="entry name" value="EXTRACYTOPLASMIC SOLUTE RECEPTOR PROTEIN"/>
    <property type="match status" value="1"/>
</dbReference>
<keyword evidence="3" id="KW-0479">Metal-binding</keyword>
<feature type="binding site" evidence="3">
    <location>
        <position position="202"/>
    </location>
    <ligand>
        <name>substrate</name>
    </ligand>
</feature>
<evidence type="ECO:0000313" key="4">
    <source>
        <dbReference type="EMBL" id="PWG64093.1"/>
    </source>
</evidence>
<dbReference type="Pfam" id="PF03480">
    <property type="entry name" value="DctP"/>
    <property type="match status" value="1"/>
</dbReference>
<sequence>MAAALALASVGAASAQPAELTVGMAFSSRLPALGSPAAWVSERLETLTDGSLTLALQEPGEAPPPQGLLPAVSAGELDAAYTWPGYDRQHLPAAVLFSAVPFGMKPWAFQAWYRFRGGEALMQEVYAGAGYAVHLELCGLVSPETAGWFRGPVESLQAFDGLDIRFAGLGGDVLARLGADVHRLPDFAINEALEDGVIDATEFSIPVVDQRLGLDQLLKFNLLPGWHQPSSAQYLMVNRARWEALTERQRGLIRLACQAATGRALAEAESANAESLRQQQAYGVRIASIPERVLHQLADVAQTVIREQAEADEAFARVWAAQREFMADYVPWDNRAHVPASVYERLYLEAD</sequence>
<keyword evidence="1" id="KW-0732">Signal</keyword>
<dbReference type="PIRSF" id="PIRSF039026">
    <property type="entry name" value="SiaP"/>
    <property type="match status" value="1"/>
</dbReference>
<dbReference type="PANTHER" id="PTHR33376">
    <property type="match status" value="1"/>
</dbReference>
<dbReference type="InterPro" id="IPR018389">
    <property type="entry name" value="DctP_fam"/>
</dbReference>
<dbReference type="EMBL" id="QFFI01000003">
    <property type="protein sequence ID" value="PWG65254.1"/>
    <property type="molecule type" value="Genomic_DNA"/>
</dbReference>
<dbReference type="GO" id="GO:0046872">
    <property type="term" value="F:metal ion binding"/>
    <property type="evidence" value="ECO:0007669"/>
    <property type="project" value="UniProtKB-KW"/>
</dbReference>
<gene>
    <name evidence="5" type="ORF">DEM34_03000</name>
    <name evidence="4" type="ORF">DEM34_06215</name>
</gene>
<organism evidence="4 6">
    <name type="scientific">Sediminicurvatus halobius</name>
    <dbReference type="NCBI Taxonomy" id="2182432"/>
    <lineage>
        <taxon>Bacteria</taxon>
        <taxon>Pseudomonadati</taxon>
        <taxon>Pseudomonadota</taxon>
        <taxon>Gammaproteobacteria</taxon>
        <taxon>Chromatiales</taxon>
        <taxon>Ectothiorhodospiraceae</taxon>
        <taxon>Sediminicurvatus</taxon>
    </lineage>
</organism>
<evidence type="ECO:0000256" key="2">
    <source>
        <dbReference type="PIRSR" id="PIRSR039026-1"/>
    </source>
</evidence>
<proteinExistence type="predicted"/>